<feature type="compositionally biased region" description="Acidic residues" evidence="6">
    <location>
        <begin position="432"/>
        <end position="443"/>
    </location>
</feature>
<feature type="binding site" evidence="5">
    <location>
        <position position="271"/>
    </location>
    <ligand>
        <name>substrate</name>
    </ligand>
</feature>
<feature type="domain" description="PARG catalytic Macro" evidence="7">
    <location>
        <begin position="578"/>
        <end position="630"/>
    </location>
</feature>
<feature type="compositionally biased region" description="Acidic residues" evidence="6">
    <location>
        <begin position="741"/>
        <end position="753"/>
    </location>
</feature>
<comment type="caution">
    <text evidence="9">The sequence shown here is derived from an EMBL/GenBank/DDBJ whole genome shotgun (WGS) entry which is preliminary data.</text>
</comment>
<feature type="active site" evidence="4">
    <location>
        <position position="232"/>
    </location>
</feature>
<dbReference type="GO" id="GO:0009225">
    <property type="term" value="P:nucleotide-sugar metabolic process"/>
    <property type="evidence" value="ECO:0007669"/>
    <property type="project" value="TreeGrafter"/>
</dbReference>
<dbReference type="InterPro" id="IPR048362">
    <property type="entry name" value="PARG_helical"/>
</dbReference>
<dbReference type="GO" id="GO:0005634">
    <property type="term" value="C:nucleus"/>
    <property type="evidence" value="ECO:0007669"/>
    <property type="project" value="TreeGrafter"/>
</dbReference>
<feature type="compositionally biased region" description="Acidic residues" evidence="6">
    <location>
        <begin position="509"/>
        <end position="521"/>
    </location>
</feature>
<dbReference type="STRING" id="106549.A0A540KC83"/>
<evidence type="ECO:0000256" key="1">
    <source>
        <dbReference type="ARBA" id="ARBA00009545"/>
    </source>
</evidence>
<dbReference type="Pfam" id="PF20811">
    <property type="entry name" value="PARG_cat_N"/>
    <property type="match status" value="1"/>
</dbReference>
<dbReference type="EMBL" id="VIEB01001486">
    <property type="protein sequence ID" value="TQD71819.1"/>
    <property type="molecule type" value="Genomic_DNA"/>
</dbReference>
<dbReference type="AlphaFoldDB" id="A0A540KC83"/>
<protein>
    <recommendedName>
        <fullName evidence="2">poly(ADP-ribose) glycohydrolase</fullName>
        <ecNumber evidence="2">3.2.1.143</ecNumber>
    </recommendedName>
</protein>
<dbReference type="PANTHER" id="PTHR12837">
    <property type="entry name" value="POLY ADP-RIBOSE GLYCOHYDROLASE"/>
    <property type="match status" value="1"/>
</dbReference>
<feature type="binding site" evidence="5">
    <location>
        <position position="230"/>
    </location>
    <ligand>
        <name>substrate</name>
    </ligand>
</feature>
<comment type="similarity">
    <text evidence="1">Belongs to the poly(ADP-ribose) glycohydrolase family.</text>
</comment>
<feature type="region of interest" description="Disordered" evidence="6">
    <location>
        <begin position="492"/>
        <end position="523"/>
    </location>
</feature>
<evidence type="ECO:0000256" key="2">
    <source>
        <dbReference type="ARBA" id="ARBA00012255"/>
    </source>
</evidence>
<feature type="binding site" evidence="5">
    <location>
        <position position="216"/>
    </location>
    <ligand>
        <name>substrate</name>
    </ligand>
</feature>
<dbReference type="InterPro" id="IPR007724">
    <property type="entry name" value="Poly_GlycHdrlase"/>
</dbReference>
<evidence type="ECO:0000259" key="8">
    <source>
        <dbReference type="Pfam" id="PF20811"/>
    </source>
</evidence>
<dbReference type="InterPro" id="IPR046372">
    <property type="entry name" value="PARG_cat_C"/>
</dbReference>
<evidence type="ECO:0000259" key="7">
    <source>
        <dbReference type="Pfam" id="PF05028"/>
    </source>
</evidence>
<dbReference type="GO" id="GO:0004649">
    <property type="term" value="F:poly(ADP-ribose) glycohydrolase activity"/>
    <property type="evidence" value="ECO:0007669"/>
    <property type="project" value="UniProtKB-EC"/>
</dbReference>
<feature type="region of interest" description="Disordered" evidence="6">
    <location>
        <begin position="421"/>
        <end position="443"/>
    </location>
</feature>
<evidence type="ECO:0000256" key="6">
    <source>
        <dbReference type="SAM" id="MobiDB-lite"/>
    </source>
</evidence>
<evidence type="ECO:0000256" key="4">
    <source>
        <dbReference type="PIRSR" id="PIRSR607724-1"/>
    </source>
</evidence>
<dbReference type="GO" id="GO:0006282">
    <property type="term" value="P:regulation of DNA repair"/>
    <property type="evidence" value="ECO:0007669"/>
    <property type="project" value="InterPro"/>
</dbReference>
<evidence type="ECO:0000256" key="3">
    <source>
        <dbReference type="ARBA" id="ARBA00022801"/>
    </source>
</evidence>
<dbReference type="Proteomes" id="UP000315295">
    <property type="component" value="Unassembled WGS sequence"/>
</dbReference>
<name>A0A540KC83_MALBA</name>
<reference evidence="9 10" key="1">
    <citation type="journal article" date="2019" name="G3 (Bethesda)">
        <title>Sequencing of a Wild Apple (Malus baccata) Genome Unravels the Differences Between Cultivated and Wild Apple Species Regarding Disease Resistance and Cold Tolerance.</title>
        <authorList>
            <person name="Chen X."/>
        </authorList>
    </citation>
    <scope>NUCLEOTIDE SEQUENCE [LARGE SCALE GENOMIC DNA]</scope>
    <source>
        <strain evidence="10">cv. Shandingzi</strain>
        <tissue evidence="9">Leaves</tissue>
    </source>
</reference>
<evidence type="ECO:0000313" key="9">
    <source>
        <dbReference type="EMBL" id="TQD71819.1"/>
    </source>
</evidence>
<organism evidence="9 10">
    <name type="scientific">Malus baccata</name>
    <name type="common">Siberian crab apple</name>
    <name type="synonym">Pyrus baccata</name>
    <dbReference type="NCBI Taxonomy" id="106549"/>
    <lineage>
        <taxon>Eukaryota</taxon>
        <taxon>Viridiplantae</taxon>
        <taxon>Streptophyta</taxon>
        <taxon>Embryophyta</taxon>
        <taxon>Tracheophyta</taxon>
        <taxon>Spermatophyta</taxon>
        <taxon>Magnoliopsida</taxon>
        <taxon>eudicotyledons</taxon>
        <taxon>Gunneridae</taxon>
        <taxon>Pentapetalae</taxon>
        <taxon>rosids</taxon>
        <taxon>fabids</taxon>
        <taxon>Rosales</taxon>
        <taxon>Rosaceae</taxon>
        <taxon>Amygdaloideae</taxon>
        <taxon>Maleae</taxon>
        <taxon>Malus</taxon>
    </lineage>
</organism>
<evidence type="ECO:0000256" key="5">
    <source>
        <dbReference type="PIRSR" id="PIRSR607724-2"/>
    </source>
</evidence>
<feature type="region of interest" description="Disordered" evidence="6">
    <location>
        <begin position="737"/>
        <end position="768"/>
    </location>
</feature>
<sequence>MEGREDLKSILEYLPVVVRSCSLFWPPQVVDALKVLAGGPDQSGVHSGELLFIAISDLRHSLSLSSHPFAPSAPHGYALFFDEGVGCAAHVQGGSEEMVWRGCPGFGEFAFALARSARIPLSKRRMLYDSYSEQQENKIRCIIHYFERISFHMPEGFVSFERKVLPLEHDPLSISYPKASFWSKSDIPLCRFEVNSSGSGLIEDQSSGALEVDFANKYIGGGALRRGCVQEEIRFMINPELIASMLFMPSMEDNEAIEIIGAERFSDYTGYASSFRFAGDYVDTRDVDSLRRRKTRIIAIDALCSPGMRQYKQDFLLRETNKAFCGFFQQSKDQQNKRLFREDGCSGVQLHPDVKDSSDICSDNRLGGFLAIALSPGADKEPTRLPSQGLLLPQRLRVEERVQEVGTMTMNATAPPDVIQVTDYHNGSDSDTNIDDDDDDDAPAVEFYQPVSTVDSEDDEDQIGNDAVPIHSQLHSNGVTVNQVDRGISSLQLNDGVGRNDRLNNSSNDEAEAEEVEEEVASDSKIIKAFREDENRINAPLTTENATRLQETSENSDEVFGGQSVHQQIRDSEMSSLDNEDDEVGIATGNWGCGAFGGDPEVKAIVQWLAASQAERPFILYYTFGLKALRNIEQAAAADAEGFGFSSSSSSQAQICYLPFTDCCQVLKMALQTTTALPYLFSSPKPNNKFFMLLSLPPHSQQTQANHNRIWMNTAASVPTHVHSSNFTRLYASKTYNQQEGDSDDDDDDDDEPSSGNKDDPYFMGSQERREWRNTIRRVLDTNPDVEEELDPSERTKKVQQLLANYPLVVEEEDPEWPEDADGRGFKLDQFFDKITIKNTPKKDDDENDDSDSEVVWQDDNYIRPIKDVSTAEWEETVFKDISPLIILVHNRYRRPKENEKIRNELEKAIHIIWNCRLPSPRCIAVDAVTEHDLVSALQVSAFPEIIFTKAGKILYREKEIRSGDELSKAMAFFYYGAARPPCLNGIGDRQEAIPYVPVSSQP</sequence>
<dbReference type="Pfam" id="PF05028">
    <property type="entry name" value="PARG_cat_C"/>
    <property type="match status" value="2"/>
</dbReference>
<keyword evidence="10" id="KW-1185">Reference proteome</keyword>
<dbReference type="GO" id="GO:0005975">
    <property type="term" value="P:carbohydrate metabolic process"/>
    <property type="evidence" value="ECO:0007669"/>
    <property type="project" value="InterPro"/>
</dbReference>
<feature type="active site" evidence="4">
    <location>
        <position position="231"/>
    </location>
</feature>
<feature type="compositionally biased region" description="Basic and acidic residues" evidence="6">
    <location>
        <begin position="757"/>
        <end position="768"/>
    </location>
</feature>
<feature type="domain" description="PARG helical" evidence="8">
    <location>
        <begin position="122"/>
        <end position="162"/>
    </location>
</feature>
<accession>A0A540KC83</accession>
<dbReference type="PANTHER" id="PTHR12837:SF0">
    <property type="entry name" value="POLY(ADP-RIBOSE) GLYCOHYDROLASE"/>
    <property type="match status" value="1"/>
</dbReference>
<keyword evidence="3" id="KW-0378">Hydrolase</keyword>
<dbReference type="EC" id="3.2.1.143" evidence="2"/>
<feature type="domain" description="PARG catalytic Macro" evidence="7">
    <location>
        <begin position="181"/>
        <end position="336"/>
    </location>
</feature>
<feature type="active site" evidence="4">
    <location>
        <position position="213"/>
    </location>
</feature>
<dbReference type="GO" id="GO:0005737">
    <property type="term" value="C:cytoplasm"/>
    <property type="evidence" value="ECO:0007669"/>
    <property type="project" value="TreeGrafter"/>
</dbReference>
<gene>
    <name evidence="9" type="ORF">C1H46_042652</name>
</gene>
<evidence type="ECO:0000313" key="10">
    <source>
        <dbReference type="Proteomes" id="UP000315295"/>
    </source>
</evidence>
<proteinExistence type="inferred from homology"/>
<dbReference type="GO" id="GO:1990966">
    <property type="term" value="P:ATP generation from poly-ADP-D-ribose"/>
    <property type="evidence" value="ECO:0007669"/>
    <property type="project" value="TreeGrafter"/>
</dbReference>